<dbReference type="NCBIfam" id="TIGR00685">
    <property type="entry name" value="T6PP"/>
    <property type="match status" value="1"/>
</dbReference>
<organism evidence="3 4">
    <name type="scientific">Noviherbaspirillum denitrificans</name>
    <dbReference type="NCBI Taxonomy" id="1968433"/>
    <lineage>
        <taxon>Bacteria</taxon>
        <taxon>Pseudomonadati</taxon>
        <taxon>Pseudomonadota</taxon>
        <taxon>Betaproteobacteria</taxon>
        <taxon>Burkholderiales</taxon>
        <taxon>Oxalobacteraceae</taxon>
        <taxon>Noviherbaspirillum</taxon>
    </lineage>
</organism>
<dbReference type="PANTHER" id="PTHR43768:SF3">
    <property type="entry name" value="TREHALOSE 6-PHOSPHATE PHOSPHATASE"/>
    <property type="match status" value="1"/>
</dbReference>
<comment type="catalytic activity">
    <reaction evidence="2">
        <text>alpha,alpha-trehalose 6-phosphate + H2O = alpha,alpha-trehalose + phosphate</text>
        <dbReference type="Rhea" id="RHEA:23420"/>
        <dbReference type="ChEBI" id="CHEBI:15377"/>
        <dbReference type="ChEBI" id="CHEBI:16551"/>
        <dbReference type="ChEBI" id="CHEBI:43474"/>
        <dbReference type="ChEBI" id="CHEBI:58429"/>
        <dbReference type="EC" id="3.1.3.12"/>
    </reaction>
</comment>
<accession>A0A254TB78</accession>
<comment type="cofactor">
    <cofactor evidence="2">
        <name>Mg(2+)</name>
        <dbReference type="ChEBI" id="CHEBI:18420"/>
    </cofactor>
</comment>
<dbReference type="InterPro" id="IPR023214">
    <property type="entry name" value="HAD_sf"/>
</dbReference>
<dbReference type="SUPFAM" id="SSF56784">
    <property type="entry name" value="HAD-like"/>
    <property type="match status" value="1"/>
</dbReference>
<dbReference type="Gene3D" id="3.40.50.1000">
    <property type="entry name" value="HAD superfamily/HAD-like"/>
    <property type="match status" value="1"/>
</dbReference>
<dbReference type="InterPro" id="IPR003337">
    <property type="entry name" value="Trehalose_PPase"/>
</dbReference>
<dbReference type="Proteomes" id="UP000197535">
    <property type="component" value="Unassembled WGS sequence"/>
</dbReference>
<dbReference type="GO" id="GO:0005992">
    <property type="term" value="P:trehalose biosynthetic process"/>
    <property type="evidence" value="ECO:0007669"/>
    <property type="project" value="UniProtKB-UniPathway"/>
</dbReference>
<dbReference type="EMBL" id="LSTO01000001">
    <property type="protein sequence ID" value="OWW19805.1"/>
    <property type="molecule type" value="Genomic_DNA"/>
</dbReference>
<dbReference type="RefSeq" id="WP_088706714.1">
    <property type="nucleotide sequence ID" value="NZ_LSTO01000001.1"/>
</dbReference>
<dbReference type="UniPathway" id="UPA00299"/>
<dbReference type="InterPro" id="IPR036412">
    <property type="entry name" value="HAD-like_sf"/>
</dbReference>
<evidence type="ECO:0000313" key="4">
    <source>
        <dbReference type="Proteomes" id="UP000197535"/>
    </source>
</evidence>
<protein>
    <recommendedName>
        <fullName evidence="2">Trehalose 6-phosphate phosphatase</fullName>
        <ecNumber evidence="2">3.1.3.12</ecNumber>
    </recommendedName>
</protein>
<keyword evidence="1 2" id="KW-0378">Hydrolase</keyword>
<gene>
    <name evidence="3" type="ORF">AYR66_10125</name>
</gene>
<comment type="pathway">
    <text evidence="2">Glycan biosynthesis; trehalose biosynthesis.</text>
</comment>
<dbReference type="GO" id="GO:0004805">
    <property type="term" value="F:trehalose-phosphatase activity"/>
    <property type="evidence" value="ECO:0007669"/>
    <property type="project" value="UniProtKB-EC"/>
</dbReference>
<dbReference type="Pfam" id="PF02358">
    <property type="entry name" value="Trehalose_PPase"/>
    <property type="match status" value="1"/>
</dbReference>
<evidence type="ECO:0000256" key="1">
    <source>
        <dbReference type="ARBA" id="ARBA00022801"/>
    </source>
</evidence>
<dbReference type="EC" id="3.1.3.12" evidence="2"/>
<dbReference type="PANTHER" id="PTHR43768">
    <property type="entry name" value="TREHALOSE 6-PHOSPHATE PHOSPHATASE"/>
    <property type="match status" value="1"/>
</dbReference>
<dbReference type="AlphaFoldDB" id="A0A254TB78"/>
<dbReference type="OrthoDB" id="9814913at2"/>
<comment type="caution">
    <text evidence="3">The sequence shown here is derived from an EMBL/GenBank/DDBJ whole genome shotgun (WGS) entry which is preliminary data.</text>
</comment>
<dbReference type="InterPro" id="IPR044651">
    <property type="entry name" value="OTSB-like"/>
</dbReference>
<keyword evidence="2" id="KW-0460">Magnesium</keyword>
<keyword evidence="4" id="KW-1185">Reference proteome</keyword>
<comment type="function">
    <text evidence="2">Removes the phosphate from trehalose 6-phosphate to produce free trehalose.</text>
</comment>
<dbReference type="GO" id="GO:0046872">
    <property type="term" value="F:metal ion binding"/>
    <property type="evidence" value="ECO:0007669"/>
    <property type="project" value="UniProtKB-KW"/>
</dbReference>
<sequence length="268" mass="29459">MQPLFSETGLKRVEEVARAGLLCAFDFDGTLVPIMSRPEEVRLSDDVRGKLLRLSAHAPVAIITGRALEDIRGLLGFTPDYVVGNHGMEGVPGWEARAAVHAQQCAGWKAQLTGLLARTPGAEGIEIEDKRYSLSVHYRAAPDWQRAAVFLDEVCAALDPQPRLVAGKCILSLVGVDAWHKGNALEALMELSGARTAVYAGDDVTDEDVFRIKRAELLSVRVEHRPDSAADFFIPRAEDTERLLDELIARLAACDARNWLRKETALHQ</sequence>
<name>A0A254TB78_9BURK</name>
<reference evidence="3 4" key="1">
    <citation type="submission" date="2016-02" db="EMBL/GenBank/DDBJ databases">
        <authorList>
            <person name="Wen L."/>
            <person name="He K."/>
            <person name="Yang H."/>
        </authorList>
    </citation>
    <scope>NUCLEOTIDE SEQUENCE [LARGE SCALE GENOMIC DNA]</scope>
    <source>
        <strain evidence="3 4">TSA40</strain>
    </source>
</reference>
<dbReference type="Gene3D" id="3.30.70.1020">
    <property type="entry name" value="Trehalose-6-phosphate phosphatase related protein, domain 2"/>
    <property type="match status" value="1"/>
</dbReference>
<evidence type="ECO:0000313" key="3">
    <source>
        <dbReference type="EMBL" id="OWW19805.1"/>
    </source>
</evidence>
<evidence type="ECO:0000256" key="2">
    <source>
        <dbReference type="RuleBase" id="RU361117"/>
    </source>
</evidence>
<proteinExistence type="inferred from homology"/>
<comment type="similarity">
    <text evidence="2">Belongs to the trehalose phosphatase family.</text>
</comment>
<keyword evidence="2" id="KW-0479">Metal-binding</keyword>